<feature type="compositionally biased region" description="Basic and acidic residues" evidence="1">
    <location>
        <begin position="67"/>
        <end position="88"/>
    </location>
</feature>
<feature type="compositionally biased region" description="Basic residues" evidence="1">
    <location>
        <begin position="89"/>
        <end position="125"/>
    </location>
</feature>
<keyword evidence="3" id="KW-1185">Reference proteome</keyword>
<protein>
    <submittedName>
        <fullName evidence="2">Uncharacterized protein</fullName>
    </submittedName>
</protein>
<sequence>MLPGFPANAESWAGVEQDGVQNWARLGRAASPCRPASRDVPPQLGARGLVCFGTDPMWRQLTQKQKKREEKGKEEKRREKKRREEKGKEKKRKENKRKEKKRKEKKRKEKKRKEKKRKEKKRKKAASFPDQNEKGKEKKKKKKKNHLDLQNLLTISIESKYFPVW</sequence>
<dbReference type="Proteomes" id="UP000233556">
    <property type="component" value="Unassembled WGS sequence"/>
</dbReference>
<dbReference type="EMBL" id="KZ505737">
    <property type="protein sequence ID" value="PKU45910.1"/>
    <property type="molecule type" value="Genomic_DNA"/>
</dbReference>
<reference evidence="3" key="1">
    <citation type="submission" date="2017-11" db="EMBL/GenBank/DDBJ databases">
        <authorList>
            <person name="Lima N.C."/>
            <person name="Parody-Merino A.M."/>
            <person name="Battley P.F."/>
            <person name="Fidler A.E."/>
            <person name="Prosdocimi F."/>
        </authorList>
    </citation>
    <scope>NUCLEOTIDE SEQUENCE [LARGE SCALE GENOMIC DNA]</scope>
</reference>
<feature type="region of interest" description="Disordered" evidence="1">
    <location>
        <begin position="30"/>
        <end position="148"/>
    </location>
</feature>
<name>A0A2I0UIP0_LIMLA</name>
<evidence type="ECO:0000256" key="1">
    <source>
        <dbReference type="SAM" id="MobiDB-lite"/>
    </source>
</evidence>
<dbReference type="AlphaFoldDB" id="A0A2I0UIP0"/>
<evidence type="ECO:0000313" key="2">
    <source>
        <dbReference type="EMBL" id="PKU45910.1"/>
    </source>
</evidence>
<reference evidence="3" key="2">
    <citation type="submission" date="2017-12" db="EMBL/GenBank/DDBJ databases">
        <title>Genome sequence of the Bar-tailed Godwit (Limosa lapponica baueri).</title>
        <authorList>
            <person name="Lima N.C.B."/>
            <person name="Parody-Merino A.M."/>
            <person name="Battley P.F."/>
            <person name="Fidler A.E."/>
            <person name="Prosdocimi F."/>
        </authorList>
    </citation>
    <scope>NUCLEOTIDE SEQUENCE [LARGE SCALE GENOMIC DNA]</scope>
</reference>
<gene>
    <name evidence="2" type="ORF">llap_3792</name>
</gene>
<evidence type="ECO:0000313" key="3">
    <source>
        <dbReference type="Proteomes" id="UP000233556"/>
    </source>
</evidence>
<organism evidence="2 3">
    <name type="scientific">Limosa lapponica baueri</name>
    <dbReference type="NCBI Taxonomy" id="1758121"/>
    <lineage>
        <taxon>Eukaryota</taxon>
        <taxon>Metazoa</taxon>
        <taxon>Chordata</taxon>
        <taxon>Craniata</taxon>
        <taxon>Vertebrata</taxon>
        <taxon>Euteleostomi</taxon>
        <taxon>Archelosauria</taxon>
        <taxon>Archosauria</taxon>
        <taxon>Dinosauria</taxon>
        <taxon>Saurischia</taxon>
        <taxon>Theropoda</taxon>
        <taxon>Coelurosauria</taxon>
        <taxon>Aves</taxon>
        <taxon>Neognathae</taxon>
        <taxon>Neoaves</taxon>
        <taxon>Charadriiformes</taxon>
        <taxon>Scolopacidae</taxon>
        <taxon>Limosa</taxon>
    </lineage>
</organism>
<accession>A0A2I0UIP0</accession>
<proteinExistence type="predicted"/>